<comment type="caution">
    <text evidence="3">The sequence shown here is derived from an EMBL/GenBank/DDBJ whole genome shotgun (WGS) entry which is preliminary data.</text>
</comment>
<proteinExistence type="predicted"/>
<dbReference type="OrthoDB" id="3874286at2"/>
<feature type="compositionally biased region" description="Gly residues" evidence="1">
    <location>
        <begin position="317"/>
        <end position="328"/>
    </location>
</feature>
<feature type="transmembrane region" description="Helical" evidence="2">
    <location>
        <begin position="108"/>
        <end position="127"/>
    </location>
</feature>
<dbReference type="RefSeq" id="WP_043915465.1">
    <property type="nucleotide sequence ID" value="NZ_JXZB01000004.1"/>
</dbReference>
<keyword evidence="2" id="KW-0472">Membrane</keyword>
<sequence>MSRIYGAVVGFLVLCWQYFAGGPGHLPVAVGVVAGLYAESWLWAGYLAGPARWFGLRAAGWMFGMGTPLRTSIDPRGVWQVRRIPVPVVRPLGLGGTASLTVRQLMSALLPFVGADVLCALLLASAGGAFGRSAALGCLLAGGAPVLMAVMLRSATEPGDQDGAVQEVTAVMQRDVAEARRLLDALPPGPAVRTLRMSVLLAEGRYRELVDAAAESAGEAADPAQQQLHARALAYLDETGEANDADREAFRTLYRAVRRAPRAYRVGSDLPALSELAEGRPGLAIDEARRRERRQRAAAPHHGARHAGPGLPPGRPARGGPGLAGGGARMRSGDRPAGVPHRPARGARGPARDARPARGAGALGRVLSIS</sequence>
<evidence type="ECO:0000313" key="3">
    <source>
        <dbReference type="EMBL" id="KIQ63115.1"/>
    </source>
</evidence>
<accession>A0A0D0N4S7</accession>
<reference evidence="3 4" key="1">
    <citation type="submission" date="2015-02" db="EMBL/GenBank/DDBJ databases">
        <title>Draft genome sequence of Kitasatospora griseola MF730-N6, a bafilomycin, terpentecin and satosporin producer.</title>
        <authorList>
            <person name="Arens J.C."/>
            <person name="Haltli B."/>
            <person name="Kerr R.G."/>
        </authorList>
    </citation>
    <scope>NUCLEOTIDE SEQUENCE [LARGE SCALE GENOMIC DNA]</scope>
    <source>
        <strain evidence="3 4">MF730-N6</strain>
    </source>
</reference>
<feature type="compositionally biased region" description="Low complexity" evidence="1">
    <location>
        <begin position="297"/>
        <end position="309"/>
    </location>
</feature>
<organism evidence="3 4">
    <name type="scientific">Kitasatospora griseola</name>
    <name type="common">Streptomyces griseolosporeus</name>
    <dbReference type="NCBI Taxonomy" id="2064"/>
    <lineage>
        <taxon>Bacteria</taxon>
        <taxon>Bacillati</taxon>
        <taxon>Actinomycetota</taxon>
        <taxon>Actinomycetes</taxon>
        <taxon>Kitasatosporales</taxon>
        <taxon>Streptomycetaceae</taxon>
        <taxon>Kitasatospora</taxon>
    </lineage>
</organism>
<evidence type="ECO:0000256" key="1">
    <source>
        <dbReference type="SAM" id="MobiDB-lite"/>
    </source>
</evidence>
<keyword evidence="2" id="KW-1133">Transmembrane helix</keyword>
<name>A0A0D0N4S7_KITGR</name>
<feature type="compositionally biased region" description="Low complexity" evidence="1">
    <location>
        <begin position="335"/>
        <end position="349"/>
    </location>
</feature>
<evidence type="ECO:0000313" key="4">
    <source>
        <dbReference type="Proteomes" id="UP000032066"/>
    </source>
</evidence>
<dbReference type="AlphaFoldDB" id="A0A0D0N4S7"/>
<keyword evidence="4" id="KW-1185">Reference proteome</keyword>
<feature type="compositionally biased region" description="Low complexity" evidence="1">
    <location>
        <begin position="357"/>
        <end position="370"/>
    </location>
</feature>
<dbReference type="Proteomes" id="UP000032066">
    <property type="component" value="Unassembled WGS sequence"/>
</dbReference>
<keyword evidence="2" id="KW-0812">Transmembrane</keyword>
<dbReference type="PATRIC" id="fig|2064.6.peg.6476"/>
<protein>
    <submittedName>
        <fullName evidence="3">Uncharacterized protein</fullName>
    </submittedName>
</protein>
<evidence type="ECO:0000256" key="2">
    <source>
        <dbReference type="SAM" id="Phobius"/>
    </source>
</evidence>
<gene>
    <name evidence="3" type="ORF">TR51_30495</name>
</gene>
<feature type="region of interest" description="Disordered" evidence="1">
    <location>
        <begin position="291"/>
        <end position="370"/>
    </location>
</feature>
<dbReference type="EMBL" id="JXZB01000004">
    <property type="protein sequence ID" value="KIQ63115.1"/>
    <property type="molecule type" value="Genomic_DNA"/>
</dbReference>